<name>A0A1G9HFH9_9BACL</name>
<dbReference type="PIRSF" id="PIRSF031501">
    <property type="entry name" value="QueT"/>
    <property type="match status" value="1"/>
</dbReference>
<feature type="transmembrane region" description="Helical" evidence="1">
    <location>
        <begin position="76"/>
        <end position="102"/>
    </location>
</feature>
<dbReference type="Pfam" id="PF06177">
    <property type="entry name" value="QueT"/>
    <property type="match status" value="1"/>
</dbReference>
<feature type="transmembrane region" description="Helical" evidence="1">
    <location>
        <begin position="114"/>
        <end position="135"/>
    </location>
</feature>
<feature type="transmembrane region" description="Helical" evidence="1">
    <location>
        <begin position="141"/>
        <end position="163"/>
    </location>
</feature>
<dbReference type="PANTHER" id="PTHR40044">
    <property type="entry name" value="INTEGRAL MEMBRANE PROTEIN-RELATED"/>
    <property type="match status" value="1"/>
</dbReference>
<keyword evidence="3" id="KW-1185">Reference proteome</keyword>
<dbReference type="InterPro" id="IPR010387">
    <property type="entry name" value="QueT"/>
</dbReference>
<keyword evidence="1" id="KW-0812">Transmembrane</keyword>
<dbReference type="STRING" id="576118.SAMN05216216_1236"/>
<keyword evidence="1" id="KW-1133">Transmembrane helix</keyword>
<evidence type="ECO:0000256" key="1">
    <source>
        <dbReference type="SAM" id="Phobius"/>
    </source>
</evidence>
<reference evidence="3" key="1">
    <citation type="submission" date="2016-10" db="EMBL/GenBank/DDBJ databases">
        <authorList>
            <person name="Varghese N."/>
            <person name="Submissions S."/>
        </authorList>
    </citation>
    <scope>NUCLEOTIDE SEQUENCE [LARGE SCALE GENOMIC DNA]</scope>
    <source>
        <strain evidence="3">CGMCC 1.8895</strain>
    </source>
</reference>
<dbReference type="PANTHER" id="PTHR40044:SF1">
    <property type="entry name" value="INTEGRAL MEMBRANE PROTEIN"/>
    <property type="match status" value="1"/>
</dbReference>
<accession>A0A1G9HFH9</accession>
<protein>
    <submittedName>
        <fullName evidence="2">Uncharacterized membrane protein</fullName>
    </submittedName>
</protein>
<dbReference type="EMBL" id="FNFY01000023">
    <property type="protein sequence ID" value="SDL11667.1"/>
    <property type="molecule type" value="Genomic_DNA"/>
</dbReference>
<sequence length="175" mass="19468">MAVCYVLSHRFANSLYKKLRRMIIISNRIMIYNAVLAAIYVALTVINPIGTMAIQIRISEMLAVIPFFNRKFIPGMLIGLAVANFFSPLGLIDVATGVGIAVISYTISYFIKNVWINAVQYSVLCGIFVGLMLLTVLEIPFWFSFVTITISTLITTLLGTVLFSKVGHRILPNLE</sequence>
<evidence type="ECO:0000313" key="3">
    <source>
        <dbReference type="Proteomes" id="UP000199008"/>
    </source>
</evidence>
<dbReference type="Proteomes" id="UP000199008">
    <property type="component" value="Unassembled WGS sequence"/>
</dbReference>
<dbReference type="AlphaFoldDB" id="A0A1G9HFH9"/>
<organism evidence="2 3">
    <name type="scientific">Lacicoccus qingdaonensis</name>
    <dbReference type="NCBI Taxonomy" id="576118"/>
    <lineage>
        <taxon>Bacteria</taxon>
        <taxon>Bacillati</taxon>
        <taxon>Bacillota</taxon>
        <taxon>Bacilli</taxon>
        <taxon>Bacillales</taxon>
        <taxon>Salinicoccaceae</taxon>
        <taxon>Lacicoccus</taxon>
    </lineage>
</organism>
<evidence type="ECO:0000313" key="2">
    <source>
        <dbReference type="EMBL" id="SDL11667.1"/>
    </source>
</evidence>
<proteinExistence type="predicted"/>
<feature type="transmembrane region" description="Helical" evidence="1">
    <location>
        <begin position="30"/>
        <end position="56"/>
    </location>
</feature>
<keyword evidence="1" id="KW-0472">Membrane</keyword>
<gene>
    <name evidence="2" type="ORF">SAMN05216216_1236</name>
</gene>